<evidence type="ECO:0000256" key="4">
    <source>
        <dbReference type="ARBA" id="ARBA00023180"/>
    </source>
</evidence>
<evidence type="ECO:0000313" key="11">
    <source>
        <dbReference type="RefSeq" id="XP_031431700.1"/>
    </source>
</evidence>
<dbReference type="InterPro" id="IPR015943">
    <property type="entry name" value="WD40/YVTN_repeat-like_dom_sf"/>
</dbReference>
<protein>
    <submittedName>
        <fullName evidence="11">Semaphorin-4A-like</fullName>
    </submittedName>
</protein>
<organism evidence="10 11">
    <name type="scientific">Clupea harengus</name>
    <name type="common">Atlantic herring</name>
    <dbReference type="NCBI Taxonomy" id="7950"/>
    <lineage>
        <taxon>Eukaryota</taxon>
        <taxon>Metazoa</taxon>
        <taxon>Chordata</taxon>
        <taxon>Craniata</taxon>
        <taxon>Vertebrata</taxon>
        <taxon>Euteleostomi</taxon>
        <taxon>Actinopterygii</taxon>
        <taxon>Neopterygii</taxon>
        <taxon>Teleostei</taxon>
        <taxon>Clupei</taxon>
        <taxon>Clupeiformes</taxon>
        <taxon>Clupeoidei</taxon>
        <taxon>Clupeidae</taxon>
        <taxon>Clupea</taxon>
    </lineage>
</organism>
<dbReference type="GO" id="GO:0030215">
    <property type="term" value="F:semaphorin receptor binding"/>
    <property type="evidence" value="ECO:0007669"/>
    <property type="project" value="InterPro"/>
</dbReference>
<dbReference type="SUPFAM" id="SSF101912">
    <property type="entry name" value="Sema domain"/>
    <property type="match status" value="1"/>
</dbReference>
<dbReference type="SMART" id="SM00423">
    <property type="entry name" value="PSI"/>
    <property type="match status" value="1"/>
</dbReference>
<dbReference type="GO" id="GO:0005886">
    <property type="term" value="C:plasma membrane"/>
    <property type="evidence" value="ECO:0007669"/>
    <property type="project" value="TreeGrafter"/>
</dbReference>
<dbReference type="InterPro" id="IPR001627">
    <property type="entry name" value="Semap_dom"/>
</dbReference>
<dbReference type="InterPro" id="IPR002165">
    <property type="entry name" value="Plexin_repeat"/>
</dbReference>
<dbReference type="SMART" id="SM00630">
    <property type="entry name" value="Sema"/>
    <property type="match status" value="1"/>
</dbReference>
<feature type="chain" id="PRO_5028154992" evidence="8">
    <location>
        <begin position="25"/>
        <end position="755"/>
    </location>
</feature>
<evidence type="ECO:0000256" key="1">
    <source>
        <dbReference type="ARBA" id="ARBA00004370"/>
    </source>
</evidence>
<feature type="region of interest" description="Disordered" evidence="6">
    <location>
        <begin position="633"/>
        <end position="669"/>
    </location>
</feature>
<evidence type="ECO:0000256" key="2">
    <source>
        <dbReference type="ARBA" id="ARBA00023136"/>
    </source>
</evidence>
<keyword evidence="10" id="KW-1185">Reference proteome</keyword>
<dbReference type="PROSITE" id="PS51004">
    <property type="entry name" value="SEMA"/>
    <property type="match status" value="1"/>
</dbReference>
<dbReference type="GO" id="GO:0045499">
    <property type="term" value="F:chemorepellent activity"/>
    <property type="evidence" value="ECO:0007669"/>
    <property type="project" value="TreeGrafter"/>
</dbReference>
<feature type="domain" description="Sema" evidence="9">
    <location>
        <begin position="29"/>
        <end position="482"/>
    </location>
</feature>
<keyword evidence="4" id="KW-0325">Glycoprotein</keyword>
<dbReference type="InterPro" id="IPR036352">
    <property type="entry name" value="Semap_dom_sf"/>
</dbReference>
<dbReference type="RefSeq" id="XP_031431700.1">
    <property type="nucleotide sequence ID" value="XM_031575840.2"/>
</dbReference>
<evidence type="ECO:0000256" key="5">
    <source>
        <dbReference type="PROSITE-ProRule" id="PRU00352"/>
    </source>
</evidence>
<dbReference type="GO" id="GO:0007411">
    <property type="term" value="P:axon guidance"/>
    <property type="evidence" value="ECO:0007669"/>
    <property type="project" value="TreeGrafter"/>
</dbReference>
<dbReference type="GO" id="GO:0071526">
    <property type="term" value="P:semaphorin-plexin signaling pathway"/>
    <property type="evidence" value="ECO:0007669"/>
    <property type="project" value="TreeGrafter"/>
</dbReference>
<dbReference type="KEGG" id="char:105896124"/>
<name>A0A6P8G961_CLUHA</name>
<keyword evidence="2 7" id="KW-0472">Membrane</keyword>
<dbReference type="SUPFAM" id="SSF103575">
    <property type="entry name" value="Plexin repeat"/>
    <property type="match status" value="1"/>
</dbReference>
<dbReference type="PANTHER" id="PTHR11036:SF145">
    <property type="entry name" value="SEMAPHORIN-4A ISOFORM X1-RELATED"/>
    <property type="match status" value="1"/>
</dbReference>
<sequence length="755" mass="82806">MAHMARLWVVAVLVGLMWVMVSHGWLTPRTSFSIHDNGSSVRVAAHFSDVENATTLLLSDDGATLYVGARNAILSLNVSQPGVLTLKHKLDWTPSQTALDKCLRQGSKKATVKCPNYIRVLQFLNATHLYVCGTHAFQPHDTIIEMETFRQLRKPEEAKGHCPFSPVERNTAISVDGEVYVATTSDYHGSSPSVSRFLSNGRVDVSLEHPMRILEEPTFIKSTAIPGEEKVYFFFTETSNEYHFMSKLIVSRVAQVCKDDAGGKLTLQKRWTTFAKAQLVCPQGNELPFNILHDIVQLPPLEGDSSEDITFYGIFSSQWSLATGVSAVCVFKLQDIKAAFSGNYRTWNIDRYTSQPDKSLRFGECGLSNDDNGRLELVKKTFLTQKNVQAVDNRMVLLSPDQMYSRIVSQQTRAASGQAYTVLFLLTESGYLHKVVLSKRGPHIIEEIQVFRSPQTVKNIILSTSTGMVFVGSPEGVSQVPVCNCSFYQTCAECVMARDPFCGWVPTTGVCDSVSTTVSDVRQDVEHGNTEGQCKGIDSEKGPQVVELYQELNRLTWLRCAKPSSQSLLTWRFLNDSLLPPAIYLQPGDGSLVFIGSSLTVGRYHCVSVEQGLGKTVAIFSVKQGVTPHGIGSTSGQRYITSQSGTPTETGVSVTPGLSPSTSHTTSHSSTCQGYVITTQIENLALNSSKAQITDDGNPLKPVKSYHGELVAVSVLLAACVLTLGGLYLWHQRSLRRVQLGLGPEKTLSLGTVDP</sequence>
<keyword evidence="7" id="KW-0812">Transmembrane</keyword>
<dbReference type="GeneID" id="105896124"/>
<reference evidence="11" key="1">
    <citation type="submission" date="2025-08" db="UniProtKB">
        <authorList>
            <consortium name="RefSeq"/>
        </authorList>
    </citation>
    <scope>IDENTIFICATION</scope>
</reference>
<keyword evidence="7" id="KW-1133">Transmembrane helix</keyword>
<dbReference type="GO" id="GO:0030335">
    <property type="term" value="P:positive regulation of cell migration"/>
    <property type="evidence" value="ECO:0007669"/>
    <property type="project" value="TreeGrafter"/>
</dbReference>
<accession>A0A6P8G961</accession>
<evidence type="ECO:0000256" key="7">
    <source>
        <dbReference type="SAM" id="Phobius"/>
    </source>
</evidence>
<keyword evidence="3" id="KW-1015">Disulfide bond</keyword>
<dbReference type="OrthoDB" id="9988752at2759"/>
<comment type="subcellular location">
    <subcellularLocation>
        <location evidence="1">Membrane</location>
    </subcellularLocation>
</comment>
<dbReference type="Pfam" id="PF01403">
    <property type="entry name" value="Sema"/>
    <property type="match status" value="1"/>
</dbReference>
<evidence type="ECO:0000313" key="10">
    <source>
        <dbReference type="Proteomes" id="UP000515152"/>
    </source>
</evidence>
<feature type="compositionally biased region" description="Polar residues" evidence="6">
    <location>
        <begin position="633"/>
        <end position="660"/>
    </location>
</feature>
<dbReference type="GO" id="GO:0001755">
    <property type="term" value="P:neural crest cell migration"/>
    <property type="evidence" value="ECO:0007669"/>
    <property type="project" value="TreeGrafter"/>
</dbReference>
<dbReference type="Proteomes" id="UP000515152">
    <property type="component" value="Chromosome 11"/>
</dbReference>
<comment type="caution">
    <text evidence="5">Lacks conserved residue(s) required for the propagation of feature annotation.</text>
</comment>
<evidence type="ECO:0000256" key="8">
    <source>
        <dbReference type="SAM" id="SignalP"/>
    </source>
</evidence>
<dbReference type="Gene3D" id="2.130.10.10">
    <property type="entry name" value="YVTN repeat-like/Quinoprotein amine dehydrogenase"/>
    <property type="match status" value="1"/>
</dbReference>
<dbReference type="AlphaFoldDB" id="A0A6P8G961"/>
<dbReference type="Gene3D" id="3.30.1680.10">
    <property type="entry name" value="ligand-binding face of the semaphorins, domain 2"/>
    <property type="match status" value="1"/>
</dbReference>
<feature type="transmembrane region" description="Helical" evidence="7">
    <location>
        <begin position="710"/>
        <end position="730"/>
    </location>
</feature>
<evidence type="ECO:0000259" key="9">
    <source>
        <dbReference type="PROSITE" id="PS51004"/>
    </source>
</evidence>
<evidence type="ECO:0000256" key="6">
    <source>
        <dbReference type="SAM" id="MobiDB-lite"/>
    </source>
</evidence>
<dbReference type="InterPro" id="IPR016201">
    <property type="entry name" value="PSI"/>
</dbReference>
<dbReference type="InterPro" id="IPR027231">
    <property type="entry name" value="Semaphorin"/>
</dbReference>
<dbReference type="PANTHER" id="PTHR11036">
    <property type="entry name" value="SEMAPHORIN"/>
    <property type="match status" value="1"/>
</dbReference>
<gene>
    <name evidence="11" type="primary">LOC105896124</name>
</gene>
<dbReference type="Pfam" id="PF01437">
    <property type="entry name" value="PSI"/>
    <property type="match status" value="1"/>
</dbReference>
<proteinExistence type="predicted"/>
<evidence type="ECO:0000256" key="3">
    <source>
        <dbReference type="ARBA" id="ARBA00023157"/>
    </source>
</evidence>
<feature type="signal peptide" evidence="8">
    <location>
        <begin position="1"/>
        <end position="24"/>
    </location>
</feature>
<keyword evidence="8" id="KW-0732">Signal</keyword>